<comment type="caution">
    <text evidence="16">The sequence shown here is derived from an EMBL/GenBank/DDBJ whole genome shotgun (WGS) entry which is preliminary data.</text>
</comment>
<dbReference type="GO" id="GO:0017150">
    <property type="term" value="F:tRNA dihydrouridine synthase activity"/>
    <property type="evidence" value="ECO:0007669"/>
    <property type="project" value="InterPro"/>
</dbReference>
<protein>
    <recommendedName>
        <fullName evidence="12">tRNA-dihydrouridine synthase</fullName>
        <ecNumber evidence="12">1.3.1.-</ecNumber>
    </recommendedName>
</protein>
<dbReference type="InterPro" id="IPR035587">
    <property type="entry name" value="DUS-like_FMN-bd"/>
</dbReference>
<keyword evidence="4 12" id="KW-0285">Flavoprotein</keyword>
<keyword evidence="9 12" id="KW-0560">Oxidoreductase</keyword>
<keyword evidence="6 12" id="KW-0819">tRNA processing</keyword>
<evidence type="ECO:0000259" key="15">
    <source>
        <dbReference type="Pfam" id="PF01207"/>
    </source>
</evidence>
<dbReference type="Proteomes" id="UP000548632">
    <property type="component" value="Unassembled WGS sequence"/>
</dbReference>
<dbReference type="RefSeq" id="WP_182584927.1">
    <property type="nucleotide sequence ID" value="NZ_JABVCQ010000047.1"/>
</dbReference>
<dbReference type="PANTHER" id="PTHR45846">
    <property type="entry name" value="TRNA-DIHYDROURIDINE(47) SYNTHASE [NAD(P)(+)]-LIKE"/>
    <property type="match status" value="1"/>
</dbReference>
<keyword evidence="17" id="KW-1185">Reference proteome</keyword>
<feature type="binding site" evidence="14">
    <location>
        <position position="78"/>
    </location>
    <ligand>
        <name>FMN</name>
        <dbReference type="ChEBI" id="CHEBI:58210"/>
    </ligand>
</feature>
<comment type="similarity">
    <text evidence="12">Belongs to the dus family.</text>
</comment>
<evidence type="ECO:0000256" key="4">
    <source>
        <dbReference type="ARBA" id="ARBA00022630"/>
    </source>
</evidence>
<evidence type="ECO:0000256" key="5">
    <source>
        <dbReference type="ARBA" id="ARBA00022643"/>
    </source>
</evidence>
<organism evidence="16 17">
    <name type="scientific">Thiospirillum jenense</name>
    <dbReference type="NCBI Taxonomy" id="1653858"/>
    <lineage>
        <taxon>Bacteria</taxon>
        <taxon>Pseudomonadati</taxon>
        <taxon>Pseudomonadota</taxon>
        <taxon>Gammaproteobacteria</taxon>
        <taxon>Chromatiales</taxon>
        <taxon>Chromatiaceae</taxon>
        <taxon>Thiospirillum</taxon>
    </lineage>
</organism>
<evidence type="ECO:0000256" key="14">
    <source>
        <dbReference type="PIRSR" id="PIRSR006621-2"/>
    </source>
</evidence>
<evidence type="ECO:0000256" key="9">
    <source>
        <dbReference type="ARBA" id="ARBA00023002"/>
    </source>
</evidence>
<evidence type="ECO:0000313" key="16">
    <source>
        <dbReference type="EMBL" id="MBB1127301.1"/>
    </source>
</evidence>
<dbReference type="PIRSF" id="PIRSF006621">
    <property type="entry name" value="Dus"/>
    <property type="match status" value="1"/>
</dbReference>
<dbReference type="NCBIfam" id="TIGR00737">
    <property type="entry name" value="nifR3_yhdG"/>
    <property type="match status" value="1"/>
</dbReference>
<comment type="catalytic activity">
    <reaction evidence="11">
        <text>a 5,6-dihydrouridine in tRNA + NAD(+) = a uridine in tRNA + NADH + H(+)</text>
        <dbReference type="Rhea" id="RHEA:54452"/>
        <dbReference type="Rhea" id="RHEA-COMP:13339"/>
        <dbReference type="Rhea" id="RHEA-COMP:13887"/>
        <dbReference type="ChEBI" id="CHEBI:15378"/>
        <dbReference type="ChEBI" id="CHEBI:57540"/>
        <dbReference type="ChEBI" id="CHEBI:57945"/>
        <dbReference type="ChEBI" id="CHEBI:65315"/>
        <dbReference type="ChEBI" id="CHEBI:74443"/>
    </reaction>
</comment>
<evidence type="ECO:0000313" key="17">
    <source>
        <dbReference type="Proteomes" id="UP000548632"/>
    </source>
</evidence>
<evidence type="ECO:0000256" key="10">
    <source>
        <dbReference type="ARBA" id="ARBA00048205"/>
    </source>
</evidence>
<dbReference type="EC" id="1.3.1.-" evidence="12"/>
<feature type="binding site" evidence="14">
    <location>
        <position position="177"/>
    </location>
    <ligand>
        <name>FMN</name>
        <dbReference type="ChEBI" id="CHEBI:58210"/>
    </ligand>
</feature>
<keyword evidence="3" id="KW-0820">tRNA-binding</keyword>
<comment type="catalytic activity">
    <reaction evidence="10">
        <text>a 5,6-dihydrouridine in tRNA + NADP(+) = a uridine in tRNA + NADPH + H(+)</text>
        <dbReference type="Rhea" id="RHEA:23624"/>
        <dbReference type="Rhea" id="RHEA-COMP:13339"/>
        <dbReference type="Rhea" id="RHEA-COMP:13887"/>
        <dbReference type="ChEBI" id="CHEBI:15378"/>
        <dbReference type="ChEBI" id="CHEBI:57783"/>
        <dbReference type="ChEBI" id="CHEBI:58349"/>
        <dbReference type="ChEBI" id="CHEBI:65315"/>
        <dbReference type="ChEBI" id="CHEBI:74443"/>
    </reaction>
</comment>
<dbReference type="Pfam" id="PF01207">
    <property type="entry name" value="Dus"/>
    <property type="match status" value="1"/>
</dbReference>
<reference evidence="16 17" key="1">
    <citation type="journal article" date="2020" name="Arch. Microbiol.">
        <title>The genome sequence of the giant phototrophic gammaproteobacterium Thiospirillum jenense gives insight into its physiological properties and phylogenetic relationships.</title>
        <authorList>
            <person name="Imhoff J.F."/>
            <person name="Meyer T.E."/>
            <person name="Kyndt J.A."/>
        </authorList>
    </citation>
    <scope>NUCLEOTIDE SEQUENCE [LARGE SCALE GENOMIC DNA]</scope>
    <source>
        <strain evidence="16 17">DSM 216</strain>
    </source>
</reference>
<evidence type="ECO:0000256" key="13">
    <source>
        <dbReference type="PIRSR" id="PIRSR006621-1"/>
    </source>
</evidence>
<evidence type="ECO:0000256" key="8">
    <source>
        <dbReference type="ARBA" id="ARBA00022884"/>
    </source>
</evidence>
<evidence type="ECO:0000256" key="11">
    <source>
        <dbReference type="ARBA" id="ARBA00048802"/>
    </source>
</evidence>
<dbReference type="InterPro" id="IPR004652">
    <property type="entry name" value="DusB-like"/>
</dbReference>
<name>A0A839HF65_9GAMM</name>
<dbReference type="Gene3D" id="1.10.1200.80">
    <property type="entry name" value="Putative flavin oxidoreducatase, domain 2"/>
    <property type="match status" value="1"/>
</dbReference>
<evidence type="ECO:0000256" key="7">
    <source>
        <dbReference type="ARBA" id="ARBA00022857"/>
    </source>
</evidence>
<dbReference type="EMBL" id="JABVCQ010000047">
    <property type="protein sequence ID" value="MBB1127301.1"/>
    <property type="molecule type" value="Genomic_DNA"/>
</dbReference>
<feature type="binding site" evidence="14">
    <location>
        <position position="147"/>
    </location>
    <ligand>
        <name>FMN</name>
        <dbReference type="ChEBI" id="CHEBI:58210"/>
    </ligand>
</feature>
<keyword evidence="8" id="KW-0694">RNA-binding</keyword>
<proteinExistence type="inferred from homology"/>
<dbReference type="InterPro" id="IPR001269">
    <property type="entry name" value="DUS_fam"/>
</dbReference>
<keyword evidence="7" id="KW-0521">NADP</keyword>
<keyword evidence="14" id="KW-0547">Nucleotide-binding</keyword>
<accession>A0A839HF65</accession>
<dbReference type="InterPro" id="IPR018517">
    <property type="entry name" value="tRNA_hU_synthase_CS"/>
</dbReference>
<evidence type="ECO:0000256" key="3">
    <source>
        <dbReference type="ARBA" id="ARBA00022555"/>
    </source>
</evidence>
<feature type="active site" description="Proton donor" evidence="13">
    <location>
        <position position="108"/>
    </location>
</feature>
<dbReference type="CDD" id="cd02801">
    <property type="entry name" value="DUS_like_FMN"/>
    <property type="match status" value="1"/>
</dbReference>
<feature type="binding site" evidence="14">
    <location>
        <begin position="24"/>
        <end position="26"/>
    </location>
    <ligand>
        <name>FMN</name>
        <dbReference type="ChEBI" id="CHEBI:58210"/>
    </ligand>
</feature>
<dbReference type="InterPro" id="IPR024036">
    <property type="entry name" value="tRNA-dHydroUridine_Synthase_C"/>
</dbReference>
<evidence type="ECO:0000256" key="1">
    <source>
        <dbReference type="ARBA" id="ARBA00001917"/>
    </source>
</evidence>
<dbReference type="SUPFAM" id="SSF51395">
    <property type="entry name" value="FMN-linked oxidoreductases"/>
    <property type="match status" value="1"/>
</dbReference>
<evidence type="ECO:0000256" key="12">
    <source>
        <dbReference type="PIRNR" id="PIRNR006621"/>
    </source>
</evidence>
<evidence type="ECO:0000256" key="6">
    <source>
        <dbReference type="ARBA" id="ARBA00022694"/>
    </source>
</evidence>
<feature type="domain" description="DUS-like FMN-binding" evidence="15">
    <location>
        <begin position="21"/>
        <end position="323"/>
    </location>
</feature>
<sequence length="329" mass="35974">MQTTPLAPLKLGNYLLDVPVLLAPMAGITDQPFRQLCYQFGAALTYSEMVAANPALRTTRTSQERLAYNSELGLQAVQIVGSEPLAMAEMARFCVNQGAQIIDINLGCPVRKVCQLTAGSALLRDETRIGQVFASVTRAVNVPITVKTRTGWSPQQRNLDRIGQLANDYGVALLTVHGRTRACGYATPAEHLSLRLLRQQFTSLPLAANGDITSPQQALAVLNETGANTIMIGRAALGRPWLFAQIRQYLTTGELLPNPSLETMRETIMTHLESLYLFYGEQRGLRIARKHLQWYGCSIPSLAAVCPELLNLTTAAEQQAAVLQALQID</sequence>
<comment type="function">
    <text evidence="2 12">Catalyzes the synthesis of 5,6-dihydrouridine (D), a modified base found in the D-loop of most tRNAs, via the reduction of the C5-C6 double bond in target uridines.</text>
</comment>
<dbReference type="GO" id="GO:0000049">
    <property type="term" value="F:tRNA binding"/>
    <property type="evidence" value="ECO:0007669"/>
    <property type="project" value="UniProtKB-KW"/>
</dbReference>
<evidence type="ECO:0000256" key="2">
    <source>
        <dbReference type="ARBA" id="ARBA00002790"/>
    </source>
</evidence>
<gene>
    <name evidence="16" type="primary">dusB</name>
    <name evidence="16" type="ORF">HUK38_13870</name>
</gene>
<dbReference type="InterPro" id="IPR013785">
    <property type="entry name" value="Aldolase_TIM"/>
</dbReference>
<dbReference type="AlphaFoldDB" id="A0A839HF65"/>
<dbReference type="PANTHER" id="PTHR45846:SF1">
    <property type="entry name" value="TRNA-DIHYDROURIDINE(47) SYNTHASE [NAD(P)(+)]-LIKE"/>
    <property type="match status" value="1"/>
</dbReference>
<dbReference type="GO" id="GO:0050660">
    <property type="term" value="F:flavin adenine dinucleotide binding"/>
    <property type="evidence" value="ECO:0007669"/>
    <property type="project" value="InterPro"/>
</dbReference>
<feature type="binding site" evidence="14">
    <location>
        <begin position="233"/>
        <end position="234"/>
    </location>
    <ligand>
        <name>FMN</name>
        <dbReference type="ChEBI" id="CHEBI:58210"/>
    </ligand>
</feature>
<dbReference type="PROSITE" id="PS01136">
    <property type="entry name" value="UPF0034"/>
    <property type="match status" value="1"/>
</dbReference>
<comment type="cofactor">
    <cofactor evidence="1 12 14">
        <name>FMN</name>
        <dbReference type="ChEBI" id="CHEBI:58210"/>
    </cofactor>
</comment>
<keyword evidence="5 12" id="KW-0288">FMN</keyword>
<dbReference type="Gene3D" id="3.20.20.70">
    <property type="entry name" value="Aldolase class I"/>
    <property type="match status" value="1"/>
</dbReference>